<sequence>VKASSITFFEDFTTTTYQDLSNTNVTGWGNGNISLPSKTISYIGSYDTPGTAMDVYIDGDYAFITDGSSGLQVIDISDPANPGLLGTYDTTGSAEGIDIDGNYAYIADKGSGLQVINIANPTSPTLAGSVTYPNVDARDVKVENNIAFIADGSGDNFKTVNVVNPAAPVYIHWASGPLTATASSVIIADLYAFVADSGAGFTIYDIRDPTFGNEPTGGQYVAKYNTPGISWDIALAGNFAYIADGSSGLSVLDITNPTSPTLVGTCDTPGDAKGIALAGNFVYIADGSAGLQVIDISDPTNPVIVDSYDTPGTAYKVDVDGEHAFVADGTAGLQIIEVSRSRNRQFMPLGVAQSTTILSPNSASLVSVTLTSTDSVPINTNISYYISADNGLNWEYIVPGLEHNFMNTGNQLKWKSILENIT</sequence>
<name>A0A0F9CRC8_9ZZZZ</name>
<feature type="non-terminal residue" evidence="1">
    <location>
        <position position="1"/>
    </location>
</feature>
<dbReference type="Pfam" id="PF08309">
    <property type="entry name" value="LVIVD"/>
    <property type="match status" value="7"/>
</dbReference>
<proteinExistence type="predicted"/>
<dbReference type="InterPro" id="IPR052956">
    <property type="entry name" value="Mesenchyme-surface_protein"/>
</dbReference>
<dbReference type="PANTHER" id="PTHR46928">
    <property type="entry name" value="MESENCHYME-SPECIFIC CELL SURFACE GLYCOPROTEIN"/>
    <property type="match status" value="1"/>
</dbReference>
<evidence type="ECO:0008006" key="2">
    <source>
        <dbReference type="Google" id="ProtNLM"/>
    </source>
</evidence>
<reference evidence="1" key="1">
    <citation type="journal article" date="2015" name="Nature">
        <title>Complex archaea that bridge the gap between prokaryotes and eukaryotes.</title>
        <authorList>
            <person name="Spang A."/>
            <person name="Saw J.H."/>
            <person name="Jorgensen S.L."/>
            <person name="Zaremba-Niedzwiedzka K."/>
            <person name="Martijn J."/>
            <person name="Lind A.E."/>
            <person name="van Eijk R."/>
            <person name="Schleper C."/>
            <person name="Guy L."/>
            <person name="Ettema T.J."/>
        </authorList>
    </citation>
    <scope>NUCLEOTIDE SEQUENCE</scope>
</reference>
<dbReference type="AlphaFoldDB" id="A0A0F9CRC8"/>
<accession>A0A0F9CRC8</accession>
<dbReference type="PANTHER" id="PTHR46928:SF1">
    <property type="entry name" value="MESENCHYME-SPECIFIC CELL SURFACE GLYCOPROTEIN"/>
    <property type="match status" value="1"/>
</dbReference>
<evidence type="ECO:0000313" key="1">
    <source>
        <dbReference type="EMBL" id="KKL51943.1"/>
    </source>
</evidence>
<dbReference type="SUPFAM" id="SSF75011">
    <property type="entry name" value="3-carboxy-cis,cis-mucoante lactonizing enzyme"/>
    <property type="match status" value="1"/>
</dbReference>
<protein>
    <recommendedName>
        <fullName evidence="2">LVIVD repeat-containing protein</fullName>
    </recommendedName>
</protein>
<dbReference type="EMBL" id="LAZR01032067">
    <property type="protein sequence ID" value="KKL51943.1"/>
    <property type="molecule type" value="Genomic_DNA"/>
</dbReference>
<comment type="caution">
    <text evidence="1">The sequence shown here is derived from an EMBL/GenBank/DDBJ whole genome shotgun (WGS) entry which is preliminary data.</text>
</comment>
<gene>
    <name evidence="1" type="ORF">LCGC14_2290460</name>
</gene>
<organism evidence="1">
    <name type="scientific">marine sediment metagenome</name>
    <dbReference type="NCBI Taxonomy" id="412755"/>
    <lineage>
        <taxon>unclassified sequences</taxon>
        <taxon>metagenomes</taxon>
        <taxon>ecological metagenomes</taxon>
    </lineage>
</organism>
<dbReference type="InterPro" id="IPR013211">
    <property type="entry name" value="LVIVD"/>
</dbReference>